<gene>
    <name evidence="3" type="primary">cmr4</name>
    <name evidence="3" type="ORF">DL897_05910</name>
</gene>
<dbReference type="NCBIfam" id="TIGR02580">
    <property type="entry name" value="cas_RAMP_Cmr4"/>
    <property type="match status" value="1"/>
</dbReference>
<evidence type="ECO:0000256" key="1">
    <source>
        <dbReference type="ARBA" id="ARBA00023118"/>
    </source>
</evidence>
<evidence type="ECO:0000313" key="3">
    <source>
        <dbReference type="EMBL" id="RAL25612.1"/>
    </source>
</evidence>
<keyword evidence="4" id="KW-1185">Reference proteome</keyword>
<sequence length="281" mass="31652">MKGFIMGMFAETSIHPGSGQVFSVIDLPVARESTTHYPMVAGSGLKGALRNKVEQEWKVEAELPSEAKGKVFEIFGSGDGAGGVSISDARLLLLPVRSLTGHFRWITCPYILERYARDLAMINKKMMISELRETVKKEAIVAESKEGYVFLEELSFTVKEEPDVIHQVKEQLEQVIPIQAIRERLTEQLVILPDDEFAYFAKFGLPIYARNSLHEVTKKSQGLWYEETLPPDTLMYSVLIARPGKEKALTELRDTLEEQPYIQVGGNETVGQGWFITRVID</sequence>
<proteinExistence type="predicted"/>
<dbReference type="InterPro" id="IPR005537">
    <property type="entry name" value="RAMP_III_fam"/>
</dbReference>
<reference evidence="3 4" key="1">
    <citation type="submission" date="2018-06" db="EMBL/GenBank/DDBJ databases">
        <title>Thermoflavimicrobium daqus sp. nov., a thermophilic microbe isolated from Moutai-flavour Daqu.</title>
        <authorList>
            <person name="Wang X."/>
            <person name="Zhou H."/>
        </authorList>
    </citation>
    <scope>NUCLEOTIDE SEQUENCE [LARGE SCALE GENOMIC DNA]</scope>
    <source>
        <strain evidence="3 4">FBKL4.011</strain>
    </source>
</reference>
<dbReference type="AlphaFoldDB" id="A0A364K5X4"/>
<dbReference type="PANTHER" id="PTHR36700">
    <property type="entry name" value="CRISPR SYSTEM CMR SUBUNIT CMR4"/>
    <property type="match status" value="1"/>
</dbReference>
<dbReference type="RefSeq" id="WP_113658226.1">
    <property type="nucleotide sequence ID" value="NZ_KZ845665.1"/>
</dbReference>
<comment type="caution">
    <text evidence="3">The sequence shown here is derived from an EMBL/GenBank/DDBJ whole genome shotgun (WGS) entry which is preliminary data.</text>
</comment>
<dbReference type="OrthoDB" id="9789361at2"/>
<dbReference type="InterPro" id="IPR013410">
    <property type="entry name" value="CRISPR-assoc_RAMP_Cmr4"/>
</dbReference>
<organism evidence="3 4">
    <name type="scientific">Thermoflavimicrobium daqui</name>
    <dbReference type="NCBI Taxonomy" id="2137476"/>
    <lineage>
        <taxon>Bacteria</taxon>
        <taxon>Bacillati</taxon>
        <taxon>Bacillota</taxon>
        <taxon>Bacilli</taxon>
        <taxon>Bacillales</taxon>
        <taxon>Thermoactinomycetaceae</taxon>
        <taxon>Thermoflavimicrobium</taxon>
    </lineage>
</organism>
<dbReference type="PANTHER" id="PTHR36700:SF1">
    <property type="entry name" value="CRISPR SYSTEM CMR SUBUNIT CMR4"/>
    <property type="match status" value="1"/>
</dbReference>
<dbReference type="EMBL" id="QJKK01000003">
    <property type="protein sequence ID" value="RAL25612.1"/>
    <property type="molecule type" value="Genomic_DNA"/>
</dbReference>
<dbReference type="Pfam" id="PF03787">
    <property type="entry name" value="RAMPs"/>
    <property type="match status" value="1"/>
</dbReference>
<protein>
    <submittedName>
        <fullName evidence="3">Type III-B CRISPR module RAMP protein Cmr4</fullName>
    </submittedName>
</protein>
<dbReference type="Proteomes" id="UP000251213">
    <property type="component" value="Unassembled WGS sequence"/>
</dbReference>
<dbReference type="GO" id="GO:0051607">
    <property type="term" value="P:defense response to virus"/>
    <property type="evidence" value="ECO:0007669"/>
    <property type="project" value="UniProtKB-KW"/>
</dbReference>
<feature type="domain" description="CRISPR type III-associated protein" evidence="2">
    <location>
        <begin position="11"/>
        <end position="275"/>
    </location>
</feature>
<evidence type="ECO:0000313" key="4">
    <source>
        <dbReference type="Proteomes" id="UP000251213"/>
    </source>
</evidence>
<name>A0A364K5X4_9BACL</name>
<keyword evidence="1" id="KW-0051">Antiviral defense</keyword>
<reference evidence="3 4" key="2">
    <citation type="submission" date="2018-06" db="EMBL/GenBank/DDBJ databases">
        <authorList>
            <person name="Zhirakovskaya E."/>
        </authorList>
    </citation>
    <scope>NUCLEOTIDE SEQUENCE [LARGE SCALE GENOMIC DNA]</scope>
    <source>
        <strain evidence="3 4">FBKL4.011</strain>
    </source>
</reference>
<accession>A0A364K5X4</accession>
<evidence type="ECO:0000259" key="2">
    <source>
        <dbReference type="Pfam" id="PF03787"/>
    </source>
</evidence>